<evidence type="ECO:0000256" key="8">
    <source>
        <dbReference type="ARBA" id="ARBA00023211"/>
    </source>
</evidence>
<evidence type="ECO:0000256" key="2">
    <source>
        <dbReference type="ARBA" id="ARBA00022723"/>
    </source>
</evidence>
<keyword evidence="2 10" id="KW-0479">Metal-binding</keyword>
<keyword evidence="4 10" id="KW-0378">Hydrolase</keyword>
<evidence type="ECO:0000256" key="1">
    <source>
        <dbReference type="ARBA" id="ARBA00022722"/>
    </source>
</evidence>
<dbReference type="GO" id="GO:0051607">
    <property type="term" value="P:defense response to virus"/>
    <property type="evidence" value="ECO:0007669"/>
    <property type="project" value="UniProtKB-UniRule"/>
</dbReference>
<comment type="similarity">
    <text evidence="10">Belongs to the CRISPR-associated endonuclease Cas1 family.</text>
</comment>
<dbReference type="GO" id="GO:0043571">
    <property type="term" value="P:maintenance of CRISPR repeat elements"/>
    <property type="evidence" value="ECO:0007669"/>
    <property type="project" value="UniProtKB-UniRule"/>
</dbReference>
<sequence>MDLQSIIDNASGEKKHIIVSRFGTSLGKKSETLVVKEKGQVIEEHPFFQVEQVTIMTSGVSISTDVINEAIKQGIEINLLDYKGVPYAKIFTPTLSATVKTRREQLLAYNDQRSVFLAKAFVQSKLKNQCNTLKYFAKYRKTSRREVYEKISEVCISIDKISEELVPINGTMIDDIRGHLFSIEGRGAQQYWKGIQVLFDDKIDFPGRENRGANDPVNSLLNYGYAILESRILGAIIQAGLDPYAGYLHVDRPGKSSLVYDLIEEFRQPIVDRSVIALITQGADISMNGELLSDKTKQLLIEKIEKRLNSNERFDNKKYPLKAIILRQSRRIASYLRGDHTYKPFICGW</sequence>
<keyword evidence="3 10" id="KW-0255">Endonuclease</keyword>
<evidence type="ECO:0000256" key="10">
    <source>
        <dbReference type="HAMAP-Rule" id="MF_01470"/>
    </source>
</evidence>
<name>A0A6I0ESD4_9FIRM</name>
<dbReference type="Pfam" id="PF01867">
    <property type="entry name" value="Cas_Cas1"/>
    <property type="match status" value="1"/>
</dbReference>
<dbReference type="InterPro" id="IPR002729">
    <property type="entry name" value="CRISPR-assoc_Cas1"/>
</dbReference>
<dbReference type="GO" id="GO:0004519">
    <property type="term" value="F:endonuclease activity"/>
    <property type="evidence" value="ECO:0007669"/>
    <property type="project" value="UniProtKB-UniRule"/>
</dbReference>
<dbReference type="CDD" id="cd09634">
    <property type="entry name" value="Cas1_I-II-III"/>
    <property type="match status" value="1"/>
</dbReference>
<dbReference type="HAMAP" id="MF_01470">
    <property type="entry name" value="Cas1"/>
    <property type="match status" value="1"/>
</dbReference>
<dbReference type="GO" id="GO:0003677">
    <property type="term" value="F:DNA binding"/>
    <property type="evidence" value="ECO:0007669"/>
    <property type="project" value="UniProtKB-KW"/>
</dbReference>
<keyword evidence="7 10" id="KW-0238">DNA-binding</keyword>
<dbReference type="EC" id="3.1.-.-" evidence="10"/>
<comment type="cofactor">
    <cofactor evidence="10">
        <name>Mg(2+)</name>
        <dbReference type="ChEBI" id="CHEBI:18420"/>
    </cofactor>
    <cofactor evidence="10">
        <name>Mn(2+)</name>
        <dbReference type="ChEBI" id="CHEBI:29035"/>
    </cofactor>
</comment>
<dbReference type="Gene3D" id="1.20.120.920">
    <property type="entry name" value="CRISPR-associated endonuclease Cas1, C-terminal domain"/>
    <property type="match status" value="1"/>
</dbReference>
<dbReference type="InterPro" id="IPR042211">
    <property type="entry name" value="CRISPR-assoc_Cas1_N"/>
</dbReference>
<evidence type="ECO:0000313" key="12">
    <source>
        <dbReference type="Proteomes" id="UP000468766"/>
    </source>
</evidence>
<dbReference type="GO" id="GO:0046872">
    <property type="term" value="F:metal ion binding"/>
    <property type="evidence" value="ECO:0007669"/>
    <property type="project" value="UniProtKB-UniRule"/>
</dbReference>
<feature type="binding site" evidence="10">
    <location>
        <position position="264"/>
    </location>
    <ligand>
        <name>Mn(2+)</name>
        <dbReference type="ChEBI" id="CHEBI:29035"/>
    </ligand>
</feature>
<accession>A0A6I0ESD4</accession>
<keyword evidence="1 10" id="KW-0540">Nuclease</keyword>
<dbReference type="InterPro" id="IPR042206">
    <property type="entry name" value="CRISPR-assoc_Cas1_C"/>
</dbReference>
<dbReference type="PANTHER" id="PTHR34353">
    <property type="entry name" value="CRISPR-ASSOCIATED ENDONUCLEASE CAS1 1"/>
    <property type="match status" value="1"/>
</dbReference>
<dbReference type="Gene3D" id="3.100.10.20">
    <property type="entry name" value="CRISPR-associated endonuclease Cas1, N-terminal domain"/>
    <property type="match status" value="1"/>
</dbReference>
<dbReference type="RefSeq" id="WP_151619972.1">
    <property type="nucleotide sequence ID" value="NZ_WBXO01000005.1"/>
</dbReference>
<dbReference type="NCBIfam" id="TIGR00287">
    <property type="entry name" value="cas1"/>
    <property type="match status" value="1"/>
</dbReference>
<evidence type="ECO:0000256" key="6">
    <source>
        <dbReference type="ARBA" id="ARBA00023118"/>
    </source>
</evidence>
<comment type="caution">
    <text evidence="11">The sequence shown here is derived from an EMBL/GenBank/DDBJ whole genome shotgun (WGS) entry which is preliminary data.</text>
</comment>
<reference evidence="11 12" key="1">
    <citation type="submission" date="2019-10" db="EMBL/GenBank/DDBJ databases">
        <title>Whole-genome sequence of the extremophile Heliorestis acidaminivorans DSM 24790.</title>
        <authorList>
            <person name="Kyndt J.A."/>
            <person name="Meyer T.E."/>
        </authorList>
    </citation>
    <scope>NUCLEOTIDE SEQUENCE [LARGE SCALE GENOMIC DNA]</scope>
    <source>
        <strain evidence="11 12">DSM 24790</strain>
    </source>
</reference>
<dbReference type="AlphaFoldDB" id="A0A6I0ESD4"/>
<protein>
    <recommendedName>
        <fullName evidence="10">CRISPR-associated endonuclease Cas1</fullName>
        <ecNumber evidence="10">3.1.-.-</ecNumber>
    </recommendedName>
</protein>
<dbReference type="GO" id="GO:0016787">
    <property type="term" value="F:hydrolase activity"/>
    <property type="evidence" value="ECO:0007669"/>
    <property type="project" value="UniProtKB-KW"/>
</dbReference>
<keyword evidence="12" id="KW-1185">Reference proteome</keyword>
<keyword evidence="5 10" id="KW-0460">Magnesium</keyword>
<gene>
    <name evidence="10 11" type="primary">cas1</name>
    <name evidence="11" type="ORF">F9B85_08565</name>
</gene>
<proteinExistence type="inferred from homology"/>
<dbReference type="PANTHER" id="PTHR34353:SF2">
    <property type="entry name" value="CRISPR-ASSOCIATED ENDONUCLEASE CAS1 1"/>
    <property type="match status" value="1"/>
</dbReference>
<feature type="binding site" evidence="10">
    <location>
        <position position="184"/>
    </location>
    <ligand>
        <name>Mn(2+)</name>
        <dbReference type="ChEBI" id="CHEBI:29035"/>
    </ligand>
</feature>
<keyword evidence="8 10" id="KW-0464">Manganese</keyword>
<organism evidence="11 12">
    <name type="scientific">Heliorestis acidaminivorans</name>
    <dbReference type="NCBI Taxonomy" id="553427"/>
    <lineage>
        <taxon>Bacteria</taxon>
        <taxon>Bacillati</taxon>
        <taxon>Bacillota</taxon>
        <taxon>Clostridia</taxon>
        <taxon>Eubacteriales</taxon>
        <taxon>Heliobacteriaceae</taxon>
        <taxon>Heliorestis</taxon>
    </lineage>
</organism>
<dbReference type="EMBL" id="WBXO01000005">
    <property type="protein sequence ID" value="KAB2952695.1"/>
    <property type="molecule type" value="Genomic_DNA"/>
</dbReference>
<evidence type="ECO:0000256" key="9">
    <source>
        <dbReference type="ARBA" id="ARBA00038592"/>
    </source>
</evidence>
<evidence type="ECO:0000256" key="5">
    <source>
        <dbReference type="ARBA" id="ARBA00022842"/>
    </source>
</evidence>
<dbReference type="OrthoDB" id="9803119at2"/>
<dbReference type="Proteomes" id="UP000468766">
    <property type="component" value="Unassembled WGS sequence"/>
</dbReference>
<evidence type="ECO:0000256" key="3">
    <source>
        <dbReference type="ARBA" id="ARBA00022759"/>
    </source>
</evidence>
<evidence type="ECO:0000313" key="11">
    <source>
        <dbReference type="EMBL" id="KAB2952695.1"/>
    </source>
</evidence>
<comment type="function">
    <text evidence="10">CRISPR (clustered regularly interspaced short palindromic repeat), is an adaptive immune system that provides protection against mobile genetic elements (viruses, transposable elements and conjugative plasmids). CRISPR clusters contain spacers, sequences complementary to antecedent mobile elements, and target invading nucleic acids. CRISPR clusters are transcribed and processed into CRISPR RNA (crRNA). Acts as a dsDNA endonuclease. Involved in the integration of spacer DNA into the CRISPR cassette.</text>
</comment>
<evidence type="ECO:0000256" key="4">
    <source>
        <dbReference type="ARBA" id="ARBA00022801"/>
    </source>
</evidence>
<dbReference type="InterPro" id="IPR050646">
    <property type="entry name" value="Cas1"/>
</dbReference>
<keyword evidence="6 10" id="KW-0051">Antiviral defense</keyword>
<comment type="subunit">
    <text evidence="9 10">Homodimer, forms a heterotetramer with a Cas2 homodimer.</text>
</comment>
<feature type="binding site" evidence="10">
    <location>
        <position position="249"/>
    </location>
    <ligand>
        <name>Mn(2+)</name>
        <dbReference type="ChEBI" id="CHEBI:29035"/>
    </ligand>
</feature>
<evidence type="ECO:0000256" key="7">
    <source>
        <dbReference type="ARBA" id="ARBA00023125"/>
    </source>
</evidence>